<evidence type="ECO:0000313" key="2">
    <source>
        <dbReference type="Proteomes" id="UP000298218"/>
    </source>
</evidence>
<reference evidence="1 2" key="1">
    <citation type="submission" date="2019-03" db="EMBL/GenBank/DDBJ databases">
        <title>Genomics of glacier-inhabiting Cryobacterium strains.</title>
        <authorList>
            <person name="Liu Q."/>
            <person name="Xin Y.-H."/>
        </authorList>
    </citation>
    <scope>NUCLEOTIDE SEQUENCE [LARGE SCALE GENOMIC DNA]</scope>
    <source>
        <strain evidence="1 2">CGMCC 1.4292</strain>
    </source>
</reference>
<name>A0A4Y8KQ10_9MICO</name>
<evidence type="ECO:0000313" key="1">
    <source>
        <dbReference type="EMBL" id="TFD80864.1"/>
    </source>
</evidence>
<dbReference type="OrthoDB" id="9803716at2"/>
<dbReference type="EMBL" id="SOHQ01000013">
    <property type="protein sequence ID" value="TFD80864.1"/>
    <property type="molecule type" value="Genomic_DNA"/>
</dbReference>
<protein>
    <submittedName>
        <fullName evidence="1">Uncharacterized protein</fullName>
    </submittedName>
</protein>
<comment type="caution">
    <text evidence="1">The sequence shown here is derived from an EMBL/GenBank/DDBJ whole genome shotgun (WGS) entry which is preliminary data.</text>
</comment>
<dbReference type="Proteomes" id="UP000298218">
    <property type="component" value="Unassembled WGS sequence"/>
</dbReference>
<proteinExistence type="predicted"/>
<organism evidence="1 2">
    <name type="scientific">Cryobacterium psychrophilum</name>
    <dbReference type="NCBI Taxonomy" id="41988"/>
    <lineage>
        <taxon>Bacteria</taxon>
        <taxon>Bacillati</taxon>
        <taxon>Actinomycetota</taxon>
        <taxon>Actinomycetes</taxon>
        <taxon>Micrococcales</taxon>
        <taxon>Microbacteriaceae</taxon>
        <taxon>Cryobacterium</taxon>
    </lineage>
</organism>
<dbReference type="AlphaFoldDB" id="A0A4Y8KQ10"/>
<dbReference type="RefSeq" id="WP_134173906.1">
    <property type="nucleotide sequence ID" value="NZ_SODI01000001.1"/>
</dbReference>
<sequence>MTATLVCARCMGTWDVWGRDMQVTAEAITQHLAQVHELHGTSAAEAIMTSATLGAKLVDARRNLAAVTERARGTRDQSEAVTVGGITGYDSAVLSGTMRKASPRKQAARLMAYDREAKAWEVVAASERAIRVIESQIKREHRDKLIPYTEDELRACNRIRTDLGWHRVVRVNKTSVSVETGYSWVDRIPLAKVIEVRKVADA</sequence>
<gene>
    <name evidence="1" type="ORF">E3T53_04370</name>
</gene>
<accession>A0A4Y8KQ10</accession>
<keyword evidence="2" id="KW-1185">Reference proteome</keyword>